<evidence type="ECO:0000313" key="2">
    <source>
        <dbReference type="Proteomes" id="UP001295794"/>
    </source>
</evidence>
<dbReference type="EMBL" id="CAVNYO010000478">
    <property type="protein sequence ID" value="CAK5284322.1"/>
    <property type="molecule type" value="Genomic_DNA"/>
</dbReference>
<dbReference type="Proteomes" id="UP001295794">
    <property type="component" value="Unassembled WGS sequence"/>
</dbReference>
<reference evidence="1" key="1">
    <citation type="submission" date="2023-11" db="EMBL/GenBank/DDBJ databases">
        <authorList>
            <person name="De Vega J J."/>
            <person name="De Vega J J."/>
        </authorList>
    </citation>
    <scope>NUCLEOTIDE SEQUENCE</scope>
</reference>
<sequence>MDVYVQITGLDSGKTCGVKALLDSDCSTCCIDTDYAQAERLDIQKLPQPIVACNADNTKNISGQITHYCHTSTLFHLILNDLILSRHGIILSRITASDSPG</sequence>
<dbReference type="AlphaFoldDB" id="A0AAD2K8A0"/>
<proteinExistence type="predicted"/>
<evidence type="ECO:0000313" key="1">
    <source>
        <dbReference type="EMBL" id="CAK5284322.1"/>
    </source>
</evidence>
<comment type="caution">
    <text evidence="1">The sequence shown here is derived from an EMBL/GenBank/DDBJ whole genome shotgun (WGS) entry which is preliminary data.</text>
</comment>
<gene>
    <name evidence="1" type="ORF">MYCIT1_LOCUS37481</name>
</gene>
<organism evidence="1 2">
    <name type="scientific">Mycena citricolor</name>
    <dbReference type="NCBI Taxonomy" id="2018698"/>
    <lineage>
        <taxon>Eukaryota</taxon>
        <taxon>Fungi</taxon>
        <taxon>Dikarya</taxon>
        <taxon>Basidiomycota</taxon>
        <taxon>Agaricomycotina</taxon>
        <taxon>Agaricomycetes</taxon>
        <taxon>Agaricomycetidae</taxon>
        <taxon>Agaricales</taxon>
        <taxon>Marasmiineae</taxon>
        <taxon>Mycenaceae</taxon>
        <taxon>Mycena</taxon>
    </lineage>
</organism>
<keyword evidence="2" id="KW-1185">Reference proteome</keyword>
<name>A0AAD2K8A0_9AGAR</name>
<protein>
    <submittedName>
        <fullName evidence="1">Uncharacterized protein</fullName>
    </submittedName>
</protein>
<accession>A0AAD2K8A0</accession>